<gene>
    <name evidence="2" type="ORF">FHS21_005128</name>
</gene>
<name>A0A839UII8_9HYPH</name>
<dbReference type="InterPro" id="IPR001387">
    <property type="entry name" value="Cro/C1-type_HTH"/>
</dbReference>
<dbReference type="PROSITE" id="PS50943">
    <property type="entry name" value="HTH_CROC1"/>
    <property type="match status" value="1"/>
</dbReference>
<evidence type="ECO:0000313" key="3">
    <source>
        <dbReference type="Proteomes" id="UP000554520"/>
    </source>
</evidence>
<dbReference type="GO" id="GO:0003677">
    <property type="term" value="F:DNA binding"/>
    <property type="evidence" value="ECO:0007669"/>
    <property type="project" value="UniProtKB-KW"/>
</dbReference>
<dbReference type="Pfam" id="PF13560">
    <property type="entry name" value="HTH_31"/>
    <property type="match status" value="1"/>
</dbReference>
<dbReference type="EMBL" id="JACHXN010000021">
    <property type="protein sequence ID" value="MBB3148680.1"/>
    <property type="molecule type" value="Genomic_DNA"/>
</dbReference>
<dbReference type="RefSeq" id="WP_183664565.1">
    <property type="nucleotide sequence ID" value="NZ_JACHXN010000021.1"/>
</dbReference>
<sequence>MTVLIAARLVTSRASDKYSDRSTPASDRRCDQARQRFFRNPLTGVWSIGAMVALTRNSAAARIDKELGAKLRAFRLAAGLSQIDLGASMGISGTQIQKYESGSNRMAVSMMIALCHGLKLDPMAFLGDYFPQR</sequence>
<dbReference type="CDD" id="cd00093">
    <property type="entry name" value="HTH_XRE"/>
    <property type="match status" value="1"/>
</dbReference>
<dbReference type="Proteomes" id="UP000554520">
    <property type="component" value="Unassembled WGS sequence"/>
</dbReference>
<accession>A0A839UII8</accession>
<dbReference type="SMART" id="SM00530">
    <property type="entry name" value="HTH_XRE"/>
    <property type="match status" value="1"/>
</dbReference>
<feature type="domain" description="HTH cro/C1-type" evidence="1">
    <location>
        <begin position="71"/>
        <end position="126"/>
    </location>
</feature>
<protein>
    <submittedName>
        <fullName evidence="2">DNA-binding XRE family transcriptional regulator</fullName>
    </submittedName>
</protein>
<dbReference type="SUPFAM" id="SSF47413">
    <property type="entry name" value="lambda repressor-like DNA-binding domains"/>
    <property type="match status" value="1"/>
</dbReference>
<keyword evidence="3" id="KW-1185">Reference proteome</keyword>
<evidence type="ECO:0000313" key="2">
    <source>
        <dbReference type="EMBL" id="MBB3148680.1"/>
    </source>
</evidence>
<dbReference type="InterPro" id="IPR010982">
    <property type="entry name" value="Lambda_DNA-bd_dom_sf"/>
</dbReference>
<reference evidence="2 3" key="1">
    <citation type="submission" date="2020-08" db="EMBL/GenBank/DDBJ databases">
        <title>Genomic Encyclopedia of Type Strains, Phase III (KMG-III): the genomes of soil and plant-associated and newly described type strains.</title>
        <authorList>
            <person name="Whitman W."/>
        </authorList>
    </citation>
    <scope>NUCLEOTIDE SEQUENCE [LARGE SCALE GENOMIC DNA]</scope>
    <source>
        <strain evidence="2 3">CECT 7015</strain>
    </source>
</reference>
<comment type="caution">
    <text evidence="2">The sequence shown here is derived from an EMBL/GenBank/DDBJ whole genome shotgun (WGS) entry which is preliminary data.</text>
</comment>
<keyword evidence="2" id="KW-0238">DNA-binding</keyword>
<dbReference type="AlphaFoldDB" id="A0A839UII8"/>
<proteinExistence type="predicted"/>
<evidence type="ECO:0000259" key="1">
    <source>
        <dbReference type="PROSITE" id="PS50943"/>
    </source>
</evidence>
<organism evidence="2 3">
    <name type="scientific">Phyllobacterium trifolii</name>
    <dbReference type="NCBI Taxonomy" id="300193"/>
    <lineage>
        <taxon>Bacteria</taxon>
        <taxon>Pseudomonadati</taxon>
        <taxon>Pseudomonadota</taxon>
        <taxon>Alphaproteobacteria</taxon>
        <taxon>Hyphomicrobiales</taxon>
        <taxon>Phyllobacteriaceae</taxon>
        <taxon>Phyllobacterium</taxon>
    </lineage>
</organism>
<dbReference type="Gene3D" id="1.10.260.40">
    <property type="entry name" value="lambda repressor-like DNA-binding domains"/>
    <property type="match status" value="1"/>
</dbReference>